<keyword evidence="4 6" id="KW-0975">Bacterial flagellum</keyword>
<evidence type="ECO:0000256" key="5">
    <source>
        <dbReference type="ARBA" id="ARBA00024934"/>
    </source>
</evidence>
<evidence type="ECO:0000313" key="9">
    <source>
        <dbReference type="Proteomes" id="UP000000771"/>
    </source>
</evidence>
<dbReference type="eggNOG" id="COG1815">
    <property type="taxonomic scope" value="Bacteria"/>
</dbReference>
<evidence type="ECO:0000256" key="3">
    <source>
        <dbReference type="ARBA" id="ARBA00014376"/>
    </source>
</evidence>
<sequence length="111" mass="11355">MSTTVEALSFALDALQIQSDAIANNVANVDTPGYIQSNVSFQSSLAAALANGGTATTSVTPSSNPVGLNGNNVSLGQELTQATTNAMDYQAVSNELTTYFQILSGSMGGQF</sequence>
<dbReference type="PIRSF" id="PIRSF002889">
    <property type="entry name" value="Rod_FlgB"/>
    <property type="match status" value="1"/>
</dbReference>
<evidence type="ECO:0000256" key="2">
    <source>
        <dbReference type="ARBA" id="ARBA00009677"/>
    </source>
</evidence>
<proteinExistence type="inferred from homology"/>
<comment type="similarity">
    <text evidence="2 6">Belongs to the flagella basal body rod proteins family.</text>
</comment>
<dbReference type="Pfam" id="PF00460">
    <property type="entry name" value="Flg_bb_rod"/>
    <property type="match status" value="1"/>
</dbReference>
<name>C7M205_ACIFD</name>
<gene>
    <name evidence="8" type="ordered locus">Afer_0134</name>
</gene>
<organism evidence="8 9">
    <name type="scientific">Acidimicrobium ferrooxidans (strain DSM 10331 / JCM 15462 / NBRC 103882 / ICP)</name>
    <dbReference type="NCBI Taxonomy" id="525909"/>
    <lineage>
        <taxon>Bacteria</taxon>
        <taxon>Bacillati</taxon>
        <taxon>Actinomycetota</taxon>
        <taxon>Acidimicrobiia</taxon>
        <taxon>Acidimicrobiales</taxon>
        <taxon>Acidimicrobiaceae</taxon>
        <taxon>Acidimicrobium</taxon>
    </lineage>
</organism>
<dbReference type="PROSITE" id="PS00588">
    <property type="entry name" value="FLAGELLA_BB_ROD"/>
    <property type="match status" value="1"/>
</dbReference>
<keyword evidence="9" id="KW-1185">Reference proteome</keyword>
<dbReference type="InterPro" id="IPR019776">
    <property type="entry name" value="Flagellar_basal_body_rod_CS"/>
</dbReference>
<dbReference type="GO" id="GO:0030694">
    <property type="term" value="C:bacterial-type flagellum basal body, rod"/>
    <property type="evidence" value="ECO:0007669"/>
    <property type="project" value="InterPro"/>
</dbReference>
<dbReference type="InterPro" id="IPR006300">
    <property type="entry name" value="FlgB"/>
</dbReference>
<evidence type="ECO:0000256" key="6">
    <source>
        <dbReference type="PIRNR" id="PIRNR002889"/>
    </source>
</evidence>
<dbReference type="EMBL" id="CP001631">
    <property type="protein sequence ID" value="ACU53103.1"/>
    <property type="molecule type" value="Genomic_DNA"/>
</dbReference>
<comment type="subunit">
    <text evidence="6">The basal body constitutes a major portion of the flagellar organelle and consists of a number of rings mounted on a central rod.</text>
</comment>
<comment type="subcellular location">
    <subcellularLocation>
        <location evidence="1 6">Bacterial flagellum basal body</location>
    </subcellularLocation>
</comment>
<protein>
    <recommendedName>
        <fullName evidence="3 6">Flagellar basal body rod protein FlgB</fullName>
    </recommendedName>
</protein>
<comment type="function">
    <text evidence="5 6">Structural component of flagellum, the bacterial motility apparatus. Part of the rod structure of flagellar basal body.</text>
</comment>
<dbReference type="Proteomes" id="UP000000771">
    <property type="component" value="Chromosome"/>
</dbReference>
<dbReference type="STRING" id="525909.Afer_0134"/>
<accession>C7M205</accession>
<evidence type="ECO:0000256" key="4">
    <source>
        <dbReference type="ARBA" id="ARBA00023143"/>
    </source>
</evidence>
<keyword evidence="8" id="KW-0282">Flagellum</keyword>
<reference evidence="8 9" key="1">
    <citation type="journal article" date="2009" name="Stand. Genomic Sci.">
        <title>Complete genome sequence of Acidimicrobium ferrooxidans type strain (ICP).</title>
        <authorList>
            <person name="Clum A."/>
            <person name="Nolan M."/>
            <person name="Lang E."/>
            <person name="Glavina Del Rio T."/>
            <person name="Tice H."/>
            <person name="Copeland A."/>
            <person name="Cheng J.F."/>
            <person name="Lucas S."/>
            <person name="Chen F."/>
            <person name="Bruce D."/>
            <person name="Goodwin L."/>
            <person name="Pitluck S."/>
            <person name="Ivanova N."/>
            <person name="Mavrommatis K."/>
            <person name="Mikhailova N."/>
            <person name="Pati A."/>
            <person name="Chen A."/>
            <person name="Palaniappan K."/>
            <person name="Goker M."/>
            <person name="Spring S."/>
            <person name="Land M."/>
            <person name="Hauser L."/>
            <person name="Chang Y.J."/>
            <person name="Jeffries C.C."/>
            <person name="Chain P."/>
            <person name="Bristow J."/>
            <person name="Eisen J.A."/>
            <person name="Markowitz V."/>
            <person name="Hugenholtz P."/>
            <person name="Kyrpides N.C."/>
            <person name="Klenk H.P."/>
            <person name="Lapidus A."/>
        </authorList>
    </citation>
    <scope>NUCLEOTIDE SEQUENCE [LARGE SCALE GENOMIC DNA]</scope>
    <source>
        <strain evidence="9">DSM 10331 / JCM 15462 / NBRC 103882 / ICP</strain>
    </source>
</reference>
<dbReference type="HOGENOM" id="CLU_125463_3_2_11"/>
<keyword evidence="8" id="KW-0966">Cell projection</keyword>
<dbReference type="OrthoDB" id="9788334at2"/>
<evidence type="ECO:0000256" key="1">
    <source>
        <dbReference type="ARBA" id="ARBA00004117"/>
    </source>
</evidence>
<feature type="domain" description="Flagellar basal body rod protein N-terminal" evidence="7">
    <location>
        <begin position="11"/>
        <end position="34"/>
    </location>
</feature>
<dbReference type="AlphaFoldDB" id="C7M205"/>
<dbReference type="InterPro" id="IPR001444">
    <property type="entry name" value="Flag_bb_rod_N"/>
</dbReference>
<keyword evidence="8" id="KW-0969">Cilium</keyword>
<evidence type="ECO:0000313" key="8">
    <source>
        <dbReference type="EMBL" id="ACU53103.1"/>
    </source>
</evidence>
<dbReference type="RefSeq" id="WP_015797608.1">
    <property type="nucleotide sequence ID" value="NC_013124.1"/>
</dbReference>
<dbReference type="KEGG" id="afo:Afer_0134"/>
<evidence type="ECO:0000259" key="7">
    <source>
        <dbReference type="Pfam" id="PF00460"/>
    </source>
</evidence>
<dbReference type="GO" id="GO:0071973">
    <property type="term" value="P:bacterial-type flagellum-dependent cell motility"/>
    <property type="evidence" value="ECO:0007669"/>
    <property type="project" value="InterPro"/>
</dbReference>